<feature type="domain" description="Multidrug resistance protein MdtA-like barrel-sandwich hybrid" evidence="2">
    <location>
        <begin position="49"/>
        <end position="241"/>
    </location>
</feature>
<evidence type="ECO:0000256" key="1">
    <source>
        <dbReference type="SAM" id="Phobius"/>
    </source>
</evidence>
<dbReference type="PANTHER" id="PTHR30367">
    <property type="entry name" value="P-HYDROXYBENZOIC ACID EFFLUX PUMP SUBUNIT AAEA-RELATED"/>
    <property type="match status" value="1"/>
</dbReference>
<evidence type="ECO:0000259" key="2">
    <source>
        <dbReference type="Pfam" id="PF25917"/>
    </source>
</evidence>
<evidence type="ECO:0000259" key="3">
    <source>
        <dbReference type="Pfam" id="PF25963"/>
    </source>
</evidence>
<dbReference type="AlphaFoldDB" id="A0A1C2DSR1"/>
<dbReference type="NCBIfam" id="NF007785">
    <property type="entry name" value="PRK10476.1"/>
    <property type="match status" value="1"/>
</dbReference>
<dbReference type="InterPro" id="IPR058625">
    <property type="entry name" value="MdtA-like_BSH"/>
</dbReference>
<name>A0A1C2DSR1_9HYPH</name>
<dbReference type="EMBL" id="MDEO01000032">
    <property type="protein sequence ID" value="OCX17818.1"/>
    <property type="molecule type" value="Genomic_DNA"/>
</dbReference>
<evidence type="ECO:0000313" key="5">
    <source>
        <dbReference type="Proteomes" id="UP000094412"/>
    </source>
</evidence>
<keyword evidence="1" id="KW-0472">Membrane</keyword>
<comment type="caution">
    <text evidence="4">The sequence shown here is derived from an EMBL/GenBank/DDBJ whole genome shotgun (WGS) entry which is preliminary data.</text>
</comment>
<dbReference type="STRING" id="1566387.QV13_13960"/>
<dbReference type="Gene3D" id="2.40.30.170">
    <property type="match status" value="1"/>
</dbReference>
<dbReference type="PANTHER" id="PTHR30367:SF1">
    <property type="entry name" value="MULTIDRUG RESISTANCE PROTEIN MDTN"/>
    <property type="match status" value="1"/>
</dbReference>
<dbReference type="SUPFAM" id="SSF111369">
    <property type="entry name" value="HlyD-like secretion proteins"/>
    <property type="match status" value="2"/>
</dbReference>
<dbReference type="Gene3D" id="2.40.50.100">
    <property type="match status" value="1"/>
</dbReference>
<organism evidence="4 5">
    <name type="scientific">Mesorhizobium hungaricum</name>
    <dbReference type="NCBI Taxonomy" id="1566387"/>
    <lineage>
        <taxon>Bacteria</taxon>
        <taxon>Pseudomonadati</taxon>
        <taxon>Pseudomonadota</taxon>
        <taxon>Alphaproteobacteria</taxon>
        <taxon>Hyphomicrobiales</taxon>
        <taxon>Phyllobacteriaceae</taxon>
        <taxon>Mesorhizobium</taxon>
    </lineage>
</organism>
<dbReference type="Pfam" id="PF25963">
    <property type="entry name" value="Beta-barrel_AAEA"/>
    <property type="match status" value="1"/>
</dbReference>
<sequence length="357" mass="38273">MSALDHVRRGVAWILTLAIIAGAAVAVYLALWEADRSPRTDVAEVDAPTVPIAASVPGKVISVSVTNNASVKKGDILFQLDPEPYRLRLEQARAEQRAAESEVAQGGRNLATERDNAGIADKQIERARINAEMTKQTLQRLEPLLPKRFVTAQQVDMARTAANDAQVSLRQALQQAQGATKIIGTLDTRKAQADVARATVDLAQRDLDNTTVRAPFDGKIVGMQLSVGKVVIPAETLFTLINTAEWETVAFFRETDLGAIRIGNAADVFVMADSTRRIKGTISSLGWGVRSDEAATILGIPIVSSSLNWVRVAKRFPVYVRLENPPEDLMRVGASAVVIVGPAPANGDGADAVPAAK</sequence>
<dbReference type="InterPro" id="IPR058634">
    <property type="entry name" value="AaeA-lik-b-barrel"/>
</dbReference>
<dbReference type="InterPro" id="IPR050393">
    <property type="entry name" value="MFP_Efflux_Pump"/>
</dbReference>
<feature type="domain" description="p-hydroxybenzoic acid efflux pump subunit AaeA-like beta-barrel" evidence="3">
    <location>
        <begin position="249"/>
        <end position="340"/>
    </location>
</feature>
<accession>A0A1C2DSR1</accession>
<evidence type="ECO:0000313" key="4">
    <source>
        <dbReference type="EMBL" id="OCX17818.1"/>
    </source>
</evidence>
<feature type="transmembrane region" description="Helical" evidence="1">
    <location>
        <begin position="12"/>
        <end position="32"/>
    </location>
</feature>
<keyword evidence="1" id="KW-0812">Transmembrane</keyword>
<dbReference type="RefSeq" id="WP_024924024.1">
    <property type="nucleotide sequence ID" value="NZ_MDEO01000032.1"/>
</dbReference>
<gene>
    <name evidence="4" type="ORF">QV13_13960</name>
</gene>
<protein>
    <submittedName>
        <fullName evidence="4">Multidrug transporter subunit MdtN</fullName>
    </submittedName>
</protein>
<reference evidence="4 5" key="1">
    <citation type="submission" date="2016-08" db="EMBL/GenBank/DDBJ databases">
        <title>Whole genome sequence of Mesorhizobium sp. strain UASWS1009 isolated from industrial sewage.</title>
        <authorList>
            <person name="Crovadore J."/>
            <person name="Calmin G."/>
            <person name="Chablais R."/>
            <person name="Cochard B."/>
            <person name="Lefort F."/>
        </authorList>
    </citation>
    <scope>NUCLEOTIDE SEQUENCE [LARGE SCALE GENOMIC DNA]</scope>
    <source>
        <strain evidence="4 5">UASWS1009</strain>
    </source>
</reference>
<keyword evidence="1" id="KW-1133">Transmembrane helix</keyword>
<keyword evidence="5" id="KW-1185">Reference proteome</keyword>
<proteinExistence type="predicted"/>
<dbReference type="Proteomes" id="UP000094412">
    <property type="component" value="Unassembled WGS sequence"/>
</dbReference>
<dbReference type="Pfam" id="PF25917">
    <property type="entry name" value="BSH_RND"/>
    <property type="match status" value="1"/>
</dbReference>